<evidence type="ECO:0000256" key="4">
    <source>
        <dbReference type="ARBA" id="ARBA00023125"/>
    </source>
</evidence>
<dbReference type="InterPro" id="IPR020604">
    <property type="entry name" value="CTF/NFI_DNA-bd-dom"/>
</dbReference>
<dbReference type="Pfam" id="PF10524">
    <property type="entry name" value="NfI_DNAbd_pre-N"/>
    <property type="match status" value="1"/>
</dbReference>
<evidence type="ECO:0000256" key="8">
    <source>
        <dbReference type="SAM" id="MobiDB-lite"/>
    </source>
</evidence>
<feature type="compositionally biased region" description="Low complexity" evidence="8">
    <location>
        <begin position="437"/>
        <end position="449"/>
    </location>
</feature>
<organism evidence="10 12">
    <name type="scientific">Drosophila mauritiana</name>
    <name type="common">Fruit fly</name>
    <dbReference type="NCBI Taxonomy" id="7226"/>
    <lineage>
        <taxon>Eukaryota</taxon>
        <taxon>Metazoa</taxon>
        <taxon>Ecdysozoa</taxon>
        <taxon>Arthropoda</taxon>
        <taxon>Hexapoda</taxon>
        <taxon>Insecta</taxon>
        <taxon>Pterygota</taxon>
        <taxon>Neoptera</taxon>
        <taxon>Endopterygota</taxon>
        <taxon>Diptera</taxon>
        <taxon>Brachycera</taxon>
        <taxon>Muscomorpha</taxon>
        <taxon>Ephydroidea</taxon>
        <taxon>Drosophilidae</taxon>
        <taxon>Drosophila</taxon>
        <taxon>Sophophora</taxon>
    </lineage>
</organism>
<proteinExistence type="predicted"/>
<protein>
    <submittedName>
        <fullName evidence="11 12">Nuclear factor 1 A-type</fullName>
    </submittedName>
</protein>
<feature type="region of interest" description="Disordered" evidence="8">
    <location>
        <begin position="352"/>
        <end position="388"/>
    </location>
</feature>
<feature type="compositionally biased region" description="Polar residues" evidence="8">
    <location>
        <begin position="628"/>
        <end position="644"/>
    </location>
</feature>
<dbReference type="RefSeq" id="XP_033168197.1">
    <property type="nucleotide sequence ID" value="XM_033312306.1"/>
</dbReference>
<dbReference type="RefSeq" id="XP_033168199.1">
    <property type="nucleotide sequence ID" value="XM_033312308.1"/>
</dbReference>
<keyword evidence="10" id="KW-1185">Reference proteome</keyword>
<reference evidence="11 12" key="1">
    <citation type="submission" date="2025-04" db="UniProtKB">
        <authorList>
            <consortium name="RefSeq"/>
        </authorList>
    </citation>
    <scope>IDENTIFICATION</scope>
    <source>
        <strain evidence="11 12">Mau12</strain>
        <tissue evidence="11 12">Whole Body</tissue>
    </source>
</reference>
<dbReference type="AlphaFoldDB" id="A0A6P8KLW6"/>
<evidence type="ECO:0000259" key="9">
    <source>
        <dbReference type="PROSITE" id="PS51080"/>
    </source>
</evidence>
<dbReference type="GO" id="GO:0045893">
    <property type="term" value="P:positive regulation of DNA-templated transcription"/>
    <property type="evidence" value="ECO:0007669"/>
    <property type="project" value="UniProtKB-ARBA"/>
</dbReference>
<feature type="compositionally biased region" description="Basic and acidic residues" evidence="8">
    <location>
        <begin position="467"/>
        <end position="477"/>
    </location>
</feature>
<evidence type="ECO:0000313" key="13">
    <source>
        <dbReference type="RefSeq" id="XP_033168199.1"/>
    </source>
</evidence>
<evidence type="ECO:0000313" key="12">
    <source>
        <dbReference type="RefSeq" id="XP_033168197.1"/>
    </source>
</evidence>
<dbReference type="RefSeq" id="XP_033168196.1">
    <property type="nucleotide sequence ID" value="XM_033312305.1"/>
</dbReference>
<feature type="region of interest" description="Disordered" evidence="8">
    <location>
        <begin position="437"/>
        <end position="479"/>
    </location>
</feature>
<dbReference type="SMART" id="SM00523">
    <property type="entry name" value="DWA"/>
    <property type="match status" value="1"/>
</dbReference>
<dbReference type="Pfam" id="PF03165">
    <property type="entry name" value="MH1"/>
    <property type="match status" value="1"/>
</dbReference>
<evidence type="ECO:0000256" key="3">
    <source>
        <dbReference type="ARBA" id="ARBA00023015"/>
    </source>
</evidence>
<dbReference type="CTD" id="43782"/>
<dbReference type="GO" id="GO:0000981">
    <property type="term" value="F:DNA-binding transcription factor activity, RNA polymerase II-specific"/>
    <property type="evidence" value="ECO:0007669"/>
    <property type="project" value="TreeGrafter"/>
</dbReference>
<name>A0A6P8KLW6_DROMA</name>
<evidence type="ECO:0000256" key="5">
    <source>
        <dbReference type="ARBA" id="ARBA00023159"/>
    </source>
</evidence>
<keyword evidence="4" id="KW-0238">DNA-binding</keyword>
<accession>A0A6P8KLW6</accession>
<dbReference type="InterPro" id="IPR003619">
    <property type="entry name" value="MAD_homology1_Dwarfin-type"/>
</dbReference>
<feature type="region of interest" description="Disordered" evidence="8">
    <location>
        <begin position="603"/>
        <end position="646"/>
    </location>
</feature>
<dbReference type="InterPro" id="IPR019548">
    <property type="entry name" value="CTF/NFI_DNA-bd_N"/>
</dbReference>
<evidence type="ECO:0000256" key="1">
    <source>
        <dbReference type="ARBA" id="ARBA00004123"/>
    </source>
</evidence>
<feature type="compositionally biased region" description="Polar residues" evidence="8">
    <location>
        <begin position="454"/>
        <end position="466"/>
    </location>
</feature>
<keyword evidence="7" id="KW-0539">Nucleus</keyword>
<evidence type="ECO:0000313" key="11">
    <source>
        <dbReference type="RefSeq" id="XP_033168196.1"/>
    </source>
</evidence>
<gene>
    <name evidence="11 12 13" type="primary">LOC117146294</name>
</gene>
<dbReference type="GO" id="GO:0005634">
    <property type="term" value="C:nucleus"/>
    <property type="evidence" value="ECO:0007669"/>
    <property type="project" value="UniProtKB-SubCell"/>
</dbReference>
<dbReference type="GeneID" id="117146294"/>
<evidence type="ECO:0000256" key="2">
    <source>
        <dbReference type="ARBA" id="ARBA00022705"/>
    </source>
</evidence>
<dbReference type="PANTHER" id="PTHR11492">
    <property type="entry name" value="NUCLEAR FACTOR I"/>
    <property type="match status" value="1"/>
</dbReference>
<evidence type="ECO:0000256" key="7">
    <source>
        <dbReference type="ARBA" id="ARBA00023242"/>
    </source>
</evidence>
<comment type="subcellular location">
    <subcellularLocation>
        <location evidence="1">Nucleus</location>
    </subcellularLocation>
</comment>
<dbReference type="Proteomes" id="UP000515162">
    <property type="component" value="Chromosome 4"/>
</dbReference>
<sequence length="767" mass="85486">MFIPETLRGCMIETDVSSYLQTSSSGQDEFHPFIEALLPYVKSFSYSWFNLQAAKRKYYKKHEKRMSLEEERHCKDELQNEKTEVKQKWASRLLGKLRKDITQESREDFVQSIIGKRKSICVLSNPDQKGKMRRIDCLRQADKVWRLDLVMVILFKAIPLESTDGERLEKNPECLHPGLCVNPYHINVSVRELDLYLANFINTHNSVNNTNMTFSTTPGARSPHLTMYNRSNDPNRKDEVADMKNDVVRQNPYNGVVCNDIILATGVFSSQELWTLSKDLILDESIDLNLNSSLIKRENVGATYECNTYQINSESSISAAQSLVQSGSMASNPIPLGYSIDFIDQRITQLSQSPLPRTEGPNGDSRDANKIDQSSPPPITSTASDNGTNSFSLIVRATDSSIEDPKTSTDSSISLHRYTSLNSRMLTQALPQHSCSLLHSSSTSPTNTLYYPQHNGTRPSQTTSVEEQSRAGSDKYSTEPQDISDFVTYVCQDTSHTTTITGSAENHSFQHSHTLPQGHSPHFQIHQQLRSAKLTTSPSTHYHSTMLPPMLPPMARPVAIIRSSSDLTLVQSPPPSLALTAQSTSLNDNSCIAKQSLQTDNRLASNLDNSNSPNNTDVVSQHEMRGTASPQPQSHTPTLASPQSYLDPGRCKLLSAGSSIGRIATQMYPSSNNREYFNHFHSQPTSLLGYAGSISTMSGVISPTDLTLYSAPMAVSRSSTRTRWNEEEHNIIPHSASSTNMDNTQVILMEDSTGRYIDEYSNRDYVS</sequence>
<evidence type="ECO:0000313" key="10">
    <source>
        <dbReference type="Proteomes" id="UP000515162"/>
    </source>
</evidence>
<keyword evidence="5" id="KW-0010">Activator</keyword>
<feature type="compositionally biased region" description="Polar residues" evidence="8">
    <location>
        <begin position="603"/>
        <end position="619"/>
    </location>
</feature>
<dbReference type="PANTHER" id="PTHR11492:SF8">
    <property type="entry name" value="NUCLEAR FACTOR I, ISOFORM B"/>
    <property type="match status" value="1"/>
</dbReference>
<dbReference type="PROSITE" id="PS51080">
    <property type="entry name" value="CTF_NFI_2"/>
    <property type="match status" value="1"/>
</dbReference>
<dbReference type="GO" id="GO:0006260">
    <property type="term" value="P:DNA replication"/>
    <property type="evidence" value="ECO:0007669"/>
    <property type="project" value="UniProtKB-KW"/>
</dbReference>
<feature type="domain" description="CTF/NF-I" evidence="9">
    <location>
        <begin position="19"/>
        <end position="212"/>
    </location>
</feature>
<evidence type="ECO:0000256" key="6">
    <source>
        <dbReference type="ARBA" id="ARBA00023163"/>
    </source>
</evidence>
<keyword evidence="6" id="KW-0804">Transcription</keyword>
<keyword evidence="2" id="KW-0235">DNA replication</keyword>
<dbReference type="InterPro" id="IPR000647">
    <property type="entry name" value="CTF/NFI"/>
</dbReference>
<keyword evidence="3" id="KW-0805">Transcription regulation</keyword>
<dbReference type="GO" id="GO:0000978">
    <property type="term" value="F:RNA polymerase II cis-regulatory region sequence-specific DNA binding"/>
    <property type="evidence" value="ECO:0007669"/>
    <property type="project" value="TreeGrafter"/>
</dbReference>